<organism evidence="18">
    <name type="scientific">Chlorella variabilis</name>
    <name type="common">Green alga</name>
    <dbReference type="NCBI Taxonomy" id="554065"/>
    <lineage>
        <taxon>Eukaryota</taxon>
        <taxon>Viridiplantae</taxon>
        <taxon>Chlorophyta</taxon>
        <taxon>core chlorophytes</taxon>
        <taxon>Trebouxiophyceae</taxon>
        <taxon>Chlorellales</taxon>
        <taxon>Chlorellaceae</taxon>
        <taxon>Chlorella clade</taxon>
        <taxon>Chlorella</taxon>
    </lineage>
</organism>
<dbReference type="FunCoup" id="E1ZM45">
    <property type="interactions" value="75"/>
</dbReference>
<evidence type="ECO:0000256" key="1">
    <source>
        <dbReference type="ARBA" id="ARBA00000920"/>
    </source>
</evidence>
<comment type="catalytic activity">
    <reaction evidence="1">
        <text>a long-chain primary fatty alcohol + O2 = a long-chain fatty aldehyde + H2O2</text>
        <dbReference type="Rhea" id="RHEA:22756"/>
        <dbReference type="ChEBI" id="CHEBI:15379"/>
        <dbReference type="ChEBI" id="CHEBI:16240"/>
        <dbReference type="ChEBI" id="CHEBI:17176"/>
        <dbReference type="ChEBI" id="CHEBI:77396"/>
        <dbReference type="EC" id="1.1.3.20"/>
    </reaction>
</comment>
<dbReference type="OrthoDB" id="269227at2759"/>
<protein>
    <recommendedName>
        <fullName evidence="5">long-chain-alcohol oxidase</fullName>
        <ecNumber evidence="5">1.1.3.20</ecNumber>
    </recommendedName>
</protein>
<dbReference type="PIRSF" id="PIRSF028937">
    <property type="entry name" value="Lg_Ch_AO"/>
    <property type="match status" value="1"/>
</dbReference>
<proteinExistence type="inferred from homology"/>
<evidence type="ECO:0000256" key="10">
    <source>
        <dbReference type="ARBA" id="ARBA00023002"/>
    </source>
</evidence>
<feature type="domain" description="Glucose-methanol-choline oxidoreductase N-terminal" evidence="15">
    <location>
        <begin position="257"/>
        <end position="480"/>
    </location>
</feature>
<dbReference type="OMA" id="YGVIYET"/>
<comment type="function">
    <text evidence="2">Long-chain fatty alcohol oxidase involved in the omega-oxidation pathway of lipid degradation.</text>
</comment>
<feature type="active site" description="Proton acceptor" evidence="12">
    <location>
        <position position="767"/>
    </location>
</feature>
<keyword evidence="18" id="KW-1185">Reference proteome</keyword>
<dbReference type="EC" id="1.1.3.20" evidence="5"/>
<dbReference type="Proteomes" id="UP000008141">
    <property type="component" value="Unassembled WGS sequence"/>
</dbReference>
<evidence type="ECO:0000259" key="15">
    <source>
        <dbReference type="Pfam" id="PF00732"/>
    </source>
</evidence>
<keyword evidence="8 13" id="KW-0274">FAD</keyword>
<feature type="compositionally biased region" description="Low complexity" evidence="14">
    <location>
        <begin position="707"/>
        <end position="718"/>
    </location>
</feature>
<dbReference type="GO" id="GO:0046577">
    <property type="term" value="F:long-chain-alcohol oxidase activity"/>
    <property type="evidence" value="ECO:0007669"/>
    <property type="project" value="UniProtKB-EC"/>
</dbReference>
<evidence type="ECO:0000256" key="13">
    <source>
        <dbReference type="PIRSR" id="PIRSR028937-2"/>
    </source>
</evidence>
<keyword evidence="6" id="KW-0285">Flavoprotein</keyword>
<dbReference type="SUPFAM" id="SSF51905">
    <property type="entry name" value="FAD/NAD(P)-binding domain"/>
    <property type="match status" value="1"/>
</dbReference>
<dbReference type="PANTHER" id="PTHR46056">
    <property type="entry name" value="LONG-CHAIN-ALCOHOL OXIDASE"/>
    <property type="match status" value="1"/>
</dbReference>
<evidence type="ECO:0000259" key="16">
    <source>
        <dbReference type="Pfam" id="PF05199"/>
    </source>
</evidence>
<dbReference type="eggNOG" id="ENOG502QSD8">
    <property type="taxonomic scope" value="Eukaryota"/>
</dbReference>
<evidence type="ECO:0000256" key="5">
    <source>
        <dbReference type="ARBA" id="ARBA00013125"/>
    </source>
</evidence>
<dbReference type="STRING" id="554065.E1ZM45"/>
<accession>E1ZM45</accession>
<evidence type="ECO:0000256" key="7">
    <source>
        <dbReference type="ARBA" id="ARBA00022692"/>
    </source>
</evidence>
<gene>
    <name evidence="17" type="ORF">CHLNCDRAFT_137296</name>
</gene>
<feature type="region of interest" description="Disordered" evidence="14">
    <location>
        <begin position="696"/>
        <end position="739"/>
    </location>
</feature>
<feature type="compositionally biased region" description="Low complexity" evidence="14">
    <location>
        <begin position="519"/>
        <end position="540"/>
    </location>
</feature>
<evidence type="ECO:0000256" key="12">
    <source>
        <dbReference type="PIRSR" id="PIRSR028937-1"/>
    </source>
</evidence>
<comment type="subcellular location">
    <subcellularLocation>
        <location evidence="3">Membrane</location>
    </subcellularLocation>
</comment>
<evidence type="ECO:0000256" key="4">
    <source>
        <dbReference type="ARBA" id="ARBA00010790"/>
    </source>
</evidence>
<dbReference type="InterPro" id="IPR007867">
    <property type="entry name" value="GMC_OxRtase_C"/>
</dbReference>
<dbReference type="AlphaFoldDB" id="E1ZM45"/>
<keyword evidence="7" id="KW-0812">Transmembrane</keyword>
<evidence type="ECO:0000256" key="9">
    <source>
        <dbReference type="ARBA" id="ARBA00022989"/>
    </source>
</evidence>
<dbReference type="Pfam" id="PF05199">
    <property type="entry name" value="GMC_oxred_C"/>
    <property type="match status" value="1"/>
</dbReference>
<evidence type="ECO:0000256" key="3">
    <source>
        <dbReference type="ARBA" id="ARBA00004370"/>
    </source>
</evidence>
<evidence type="ECO:0000313" key="17">
    <source>
        <dbReference type="EMBL" id="EFN52938.1"/>
    </source>
</evidence>
<dbReference type="EMBL" id="GL433853">
    <property type="protein sequence ID" value="EFN52938.1"/>
    <property type="molecule type" value="Genomic_DNA"/>
</dbReference>
<dbReference type="RefSeq" id="XP_005845040.1">
    <property type="nucleotide sequence ID" value="XM_005844978.1"/>
</dbReference>
<keyword evidence="10" id="KW-0560">Oxidoreductase</keyword>
<dbReference type="GO" id="GO:0050660">
    <property type="term" value="F:flavin adenine dinucleotide binding"/>
    <property type="evidence" value="ECO:0007669"/>
    <property type="project" value="InterPro"/>
</dbReference>
<keyword evidence="9" id="KW-1133">Transmembrane helix</keyword>
<dbReference type="InterPro" id="IPR000172">
    <property type="entry name" value="GMC_OxRdtase_N"/>
</dbReference>
<evidence type="ECO:0000256" key="8">
    <source>
        <dbReference type="ARBA" id="ARBA00022827"/>
    </source>
</evidence>
<feature type="binding site" evidence="13">
    <location>
        <begin position="204"/>
        <end position="219"/>
    </location>
    <ligand>
        <name>FAD</name>
        <dbReference type="ChEBI" id="CHEBI:57692"/>
    </ligand>
</feature>
<keyword evidence="11" id="KW-0472">Membrane</keyword>
<feature type="compositionally biased region" description="Low complexity" evidence="14">
    <location>
        <begin position="726"/>
        <end position="736"/>
    </location>
</feature>
<dbReference type="GeneID" id="17352361"/>
<dbReference type="Pfam" id="PF00732">
    <property type="entry name" value="GMC_oxred_N"/>
    <property type="match status" value="1"/>
</dbReference>
<name>E1ZM45_CHLVA</name>
<dbReference type="PANTHER" id="PTHR46056:SF12">
    <property type="entry name" value="LONG-CHAIN-ALCOHOL OXIDASE"/>
    <property type="match status" value="1"/>
</dbReference>
<evidence type="ECO:0000256" key="11">
    <source>
        <dbReference type="ARBA" id="ARBA00023136"/>
    </source>
</evidence>
<dbReference type="InParanoid" id="E1ZM45"/>
<dbReference type="InterPro" id="IPR036188">
    <property type="entry name" value="FAD/NAD-bd_sf"/>
</dbReference>
<dbReference type="GO" id="GO:0016020">
    <property type="term" value="C:membrane"/>
    <property type="evidence" value="ECO:0007669"/>
    <property type="project" value="UniProtKB-SubCell"/>
</dbReference>
<dbReference type="InterPro" id="IPR012400">
    <property type="entry name" value="Long_Oxdase"/>
</dbReference>
<sequence>MESRVAVLRAVADALFPAAEARAAEAAAAGDRLAAALFRHSGACDEVLYKATGFVIETIEVRLTPEAQRELSSFGLPSAFPDLPRQQREAVLQAWYSSPDARMRKAFKGLKSLLMSAQFTQLSPDGTSDLLAAMRYPVTDPQRPPAPAPAAIAAEAAVAAALVDLAGADASPGSAAGAGAALAAKGLRVAWPGDYGSAALAVQCDVVVVGSGAGGGVAAANLAAAGLRVVVLEKNGFVPARDMTLQASPALEGQAFQAMYEQGGILSTEDASLLVLAGSTLGGGTRINWCASFETAPHVRREWAERHGLPDFASPKYDEAQDAVCRRLGVRTGGMCSALRGGLEALGVHSGEVPRNCLSPDCGGHCCLGCARGHKQDSVNTWLADACQAGARIITGAWAERLILEPNTGEEAGAEGAHERRRRTAGVLAVAGSASAPLRLAIQAPVVVSCAGSIHSPALLLRSDVSCRGAVGSNLRLHPCTCVVGLFPPRDGCQLGQQERQRQDGEGGAGIGDVEDLAAGAASRQRQQQQQQAAGSAERQAPPPRRMEPAPDGQAGGSIRCWEGALMSVFSNDVGDWEGSGYGSLLYTPAVHPAFFAGGAPWVCGEDYKELMLRYPEACVVRVLVRDQDAGRVTVDRSGRPRIHYTLSKRDEASMVKGVELGLRCMAAAGATAVLTLLNSPVGRFTFTHPVAAQATGSSGGSGGLGSPSAGAPTSAAPAGGGGGAAAPRAAPSLPGSAGGGEEFERYLADVARAGIPPLQTPQFSAHQMGTCRLGGDPKASVLDPQGECWDVSGLYCLDGSTFPTPTGLNPMIRCDVRVARRAGGASMADGIRPQLHGGRGERGIEAISYMLSKQLAARLAAQLAASGSGRRGAGSGDSQRSAKL</sequence>
<evidence type="ECO:0000256" key="14">
    <source>
        <dbReference type="SAM" id="MobiDB-lite"/>
    </source>
</evidence>
<evidence type="ECO:0000256" key="2">
    <source>
        <dbReference type="ARBA" id="ARBA00003842"/>
    </source>
</evidence>
<feature type="domain" description="Glucose-methanol-choline oxidoreductase C-terminal" evidence="16">
    <location>
        <begin position="629"/>
        <end position="813"/>
    </location>
</feature>
<dbReference type="Gene3D" id="3.50.50.60">
    <property type="entry name" value="FAD/NAD(P)-binding domain"/>
    <property type="match status" value="2"/>
</dbReference>
<evidence type="ECO:0000256" key="6">
    <source>
        <dbReference type="ARBA" id="ARBA00022630"/>
    </source>
</evidence>
<reference evidence="17 18" key="1">
    <citation type="journal article" date="2010" name="Plant Cell">
        <title>The Chlorella variabilis NC64A genome reveals adaptation to photosymbiosis, coevolution with viruses, and cryptic sex.</title>
        <authorList>
            <person name="Blanc G."/>
            <person name="Duncan G."/>
            <person name="Agarkova I."/>
            <person name="Borodovsky M."/>
            <person name="Gurnon J."/>
            <person name="Kuo A."/>
            <person name="Lindquist E."/>
            <person name="Lucas S."/>
            <person name="Pangilinan J."/>
            <person name="Polle J."/>
            <person name="Salamov A."/>
            <person name="Terry A."/>
            <person name="Yamada T."/>
            <person name="Dunigan D.D."/>
            <person name="Grigoriev I.V."/>
            <person name="Claverie J.M."/>
            <person name="Van Etten J.L."/>
        </authorList>
    </citation>
    <scope>NUCLEOTIDE SEQUENCE [LARGE SCALE GENOMIC DNA]</scope>
    <source>
        <strain evidence="17 18">NC64A</strain>
    </source>
</reference>
<dbReference type="KEGG" id="cvr:CHLNCDRAFT_137296"/>
<evidence type="ECO:0000313" key="18">
    <source>
        <dbReference type="Proteomes" id="UP000008141"/>
    </source>
</evidence>
<feature type="region of interest" description="Disordered" evidence="14">
    <location>
        <begin position="519"/>
        <end position="555"/>
    </location>
</feature>
<comment type="similarity">
    <text evidence="4">Belongs to the GMC oxidoreductase family.</text>
</comment>